<keyword evidence="1" id="KW-0547">Nucleotide-binding</keyword>
<dbReference type="EMBL" id="VOSM01000016">
    <property type="protein sequence ID" value="TXD34080.1"/>
    <property type="molecule type" value="Genomic_DNA"/>
</dbReference>
<keyword evidence="5" id="KW-1185">Reference proteome</keyword>
<keyword evidence="2" id="KW-0051">Antiviral defense</keyword>
<dbReference type="InterPro" id="IPR054767">
    <property type="entry name" value="Cas10-Cmr2_palm2"/>
</dbReference>
<dbReference type="InterPro" id="IPR038242">
    <property type="entry name" value="Cmr2_N"/>
</dbReference>
<dbReference type="GO" id="GO:0051607">
    <property type="term" value="P:defense response to virus"/>
    <property type="evidence" value="ECO:0007669"/>
    <property type="project" value="UniProtKB-KW"/>
</dbReference>
<dbReference type="NCBIfam" id="TIGR02577">
    <property type="entry name" value="cas_TM1794_Cmr2"/>
    <property type="match status" value="1"/>
</dbReference>
<comment type="caution">
    <text evidence="4">The sequence shown here is derived from an EMBL/GenBank/DDBJ whole genome shotgun (WGS) entry which is preliminary data.</text>
</comment>
<dbReference type="InterPro" id="IPR000160">
    <property type="entry name" value="GGDEF_dom"/>
</dbReference>
<feature type="domain" description="GGDEF" evidence="3">
    <location>
        <begin position="353"/>
        <end position="488"/>
    </location>
</feature>
<dbReference type="Gene3D" id="3.30.70.270">
    <property type="match status" value="1"/>
</dbReference>
<dbReference type="Pfam" id="PF22335">
    <property type="entry name" value="Cas10-Cmr2_palm2"/>
    <property type="match status" value="1"/>
</dbReference>
<dbReference type="Proteomes" id="UP000321412">
    <property type="component" value="Unassembled WGS sequence"/>
</dbReference>
<dbReference type="GO" id="GO:0000166">
    <property type="term" value="F:nucleotide binding"/>
    <property type="evidence" value="ECO:0007669"/>
    <property type="project" value="UniProtKB-KW"/>
</dbReference>
<evidence type="ECO:0000256" key="1">
    <source>
        <dbReference type="ARBA" id="ARBA00022741"/>
    </source>
</evidence>
<evidence type="ECO:0000313" key="5">
    <source>
        <dbReference type="Proteomes" id="UP000321412"/>
    </source>
</evidence>
<accession>A0A5C6X5V9</accession>
<evidence type="ECO:0000259" key="3">
    <source>
        <dbReference type="PROSITE" id="PS50887"/>
    </source>
</evidence>
<dbReference type="AlphaFoldDB" id="A0A5C6X5V9"/>
<dbReference type="Pfam" id="PF12469">
    <property type="entry name" value="Cmr2_N"/>
    <property type="match status" value="1"/>
</dbReference>
<dbReference type="RefSeq" id="WP_146983228.1">
    <property type="nucleotide sequence ID" value="NZ_VOSM01000016.1"/>
</dbReference>
<dbReference type="InterPro" id="IPR013407">
    <property type="entry name" value="CRISPR-assoc_prot_Cmr2"/>
</dbReference>
<reference evidence="4 5" key="1">
    <citation type="submission" date="2019-08" db="EMBL/GenBank/DDBJ databases">
        <title>Bradymonadales sp. TMQ4.</title>
        <authorList>
            <person name="Liang Q."/>
        </authorList>
    </citation>
    <scope>NUCLEOTIDE SEQUENCE [LARGE SCALE GENOMIC DNA]</scope>
    <source>
        <strain evidence="4 5">TMQ4</strain>
    </source>
</reference>
<sequence>MSDLLEFHFTLGPVQGFVAQSRRTRDLWASSYLLSYLAQKAIDEVAKVGGTLVLPAPSDTVESPKASHVGPAHGTVPNRFMARVPEDHAEALGEACVNAVNQAWQNIAEGVWQHFVAKVAPKGHDTRKIWKRQVDHYWEMAWAAGDEPGLLDRRKNWRSPAMSVEPGEHCMMMAQFQELSGFERQRYKERRSRDAFWEAMRESLGALDLAKDERLCAIALIKRLYPKIAHEVMGHALDAQSWPSTAYLAAAPWIARVARTLPDDAKRYGDLVYEVGGKGVCGERDAAIKSVRQHRKETGRFTTLDGNFFLENALSNENATPLSADTTRRDELLEGLARLRKKAREKGLGEPSTHYALLLMDGDSMGKLLDQARTKGKGEETVSRALTTFADGVPSIVHKHDGVTVYAGGDDVLAMLTLERALECADKLSASYKKAFDDESIDGATLSGALIYTYYATPFRTVLATAHHLLDDVAKDATGRDSLAIAVYKHSGLGAVWSAPWGHIRNPNNATIPNNSTILDDLVAAFEGDDTRGEFSSSFFYRLRERFGLLCDRPLHAPGTYGELVEGLDFAKVLAADFVKGKKTTAEGKAPDIEEAEDLMKLLLKVSQRTRRIGGDNTPYEVETNPKTLGIDGAMVVRFLAGEGIKAREGGQQ</sequence>
<dbReference type="InterPro" id="IPR043128">
    <property type="entry name" value="Rev_trsase/Diguanyl_cyclase"/>
</dbReference>
<name>A0A5C6X5V9_9DELT</name>
<dbReference type="Gene3D" id="3.30.70.2220">
    <property type="entry name" value="CRISPR-Cas system, Cmr2 subunit, D1 domain, cysteine cluster"/>
    <property type="match status" value="1"/>
</dbReference>
<gene>
    <name evidence="4" type="primary">cas10</name>
    <name evidence="4" type="ORF">FRC98_19685</name>
</gene>
<organism evidence="4 5">
    <name type="scientific">Lujinxingia vulgaris</name>
    <dbReference type="NCBI Taxonomy" id="2600176"/>
    <lineage>
        <taxon>Bacteria</taxon>
        <taxon>Deltaproteobacteria</taxon>
        <taxon>Bradymonadales</taxon>
        <taxon>Lujinxingiaceae</taxon>
        <taxon>Lujinxingia</taxon>
    </lineage>
</organism>
<dbReference type="PROSITE" id="PS50887">
    <property type="entry name" value="GGDEF"/>
    <property type="match status" value="1"/>
</dbReference>
<proteinExistence type="predicted"/>
<protein>
    <submittedName>
        <fullName evidence="4">Type III-B CRISPR-associated protein Cas10/Cmr2</fullName>
    </submittedName>
</protein>
<dbReference type="InterPro" id="IPR024615">
    <property type="entry name" value="CRISPR-assoc_Cmr2_N"/>
</dbReference>
<evidence type="ECO:0000313" key="4">
    <source>
        <dbReference type="EMBL" id="TXD34080.1"/>
    </source>
</evidence>
<dbReference type="OrthoDB" id="9758700at2"/>
<evidence type="ECO:0000256" key="2">
    <source>
        <dbReference type="ARBA" id="ARBA00023118"/>
    </source>
</evidence>